<organism evidence="2 3">
    <name type="scientific">Trichonephila clavata</name>
    <name type="common">Joro spider</name>
    <name type="synonym">Nephila clavata</name>
    <dbReference type="NCBI Taxonomy" id="2740835"/>
    <lineage>
        <taxon>Eukaryota</taxon>
        <taxon>Metazoa</taxon>
        <taxon>Ecdysozoa</taxon>
        <taxon>Arthropoda</taxon>
        <taxon>Chelicerata</taxon>
        <taxon>Arachnida</taxon>
        <taxon>Araneae</taxon>
        <taxon>Araneomorphae</taxon>
        <taxon>Entelegynae</taxon>
        <taxon>Araneoidea</taxon>
        <taxon>Nephilidae</taxon>
        <taxon>Trichonephila</taxon>
    </lineage>
</organism>
<feature type="region of interest" description="Disordered" evidence="1">
    <location>
        <begin position="1"/>
        <end position="31"/>
    </location>
</feature>
<gene>
    <name evidence="2" type="ORF">TNCT_249081</name>
</gene>
<evidence type="ECO:0000313" key="2">
    <source>
        <dbReference type="EMBL" id="GFQ85522.1"/>
    </source>
</evidence>
<keyword evidence="3" id="KW-1185">Reference proteome</keyword>
<feature type="compositionally biased region" description="Polar residues" evidence="1">
    <location>
        <begin position="11"/>
        <end position="21"/>
    </location>
</feature>
<evidence type="ECO:0000313" key="3">
    <source>
        <dbReference type="Proteomes" id="UP000887116"/>
    </source>
</evidence>
<name>A0A8X6FNX7_TRICU</name>
<feature type="compositionally biased region" description="Basic residues" evidence="1">
    <location>
        <begin position="72"/>
        <end position="84"/>
    </location>
</feature>
<feature type="region of interest" description="Disordered" evidence="1">
    <location>
        <begin position="56"/>
        <end position="84"/>
    </location>
</feature>
<accession>A0A8X6FNX7</accession>
<protein>
    <submittedName>
        <fullName evidence="2">Uncharacterized protein</fullName>
    </submittedName>
</protein>
<reference evidence="2" key="1">
    <citation type="submission" date="2020-07" db="EMBL/GenBank/DDBJ databases">
        <title>Multicomponent nature underlies the extraordinary mechanical properties of spider dragline silk.</title>
        <authorList>
            <person name="Kono N."/>
            <person name="Nakamura H."/>
            <person name="Mori M."/>
            <person name="Yoshida Y."/>
            <person name="Ohtoshi R."/>
            <person name="Malay A.D."/>
            <person name="Moran D.A.P."/>
            <person name="Tomita M."/>
            <person name="Numata K."/>
            <person name="Arakawa K."/>
        </authorList>
    </citation>
    <scope>NUCLEOTIDE SEQUENCE</scope>
</reference>
<evidence type="ECO:0000256" key="1">
    <source>
        <dbReference type="SAM" id="MobiDB-lite"/>
    </source>
</evidence>
<dbReference type="Proteomes" id="UP000887116">
    <property type="component" value="Unassembled WGS sequence"/>
</dbReference>
<sequence length="84" mass="9360">MENKTVPEEASPSNDKAQNGKSPPAPPNERQTEEFIADNAAAISESLKLRAVYAAARSPSYHPPETSTAILRRTRNHLKQTYRR</sequence>
<comment type="caution">
    <text evidence="2">The sequence shown here is derived from an EMBL/GenBank/DDBJ whole genome shotgun (WGS) entry which is preliminary data.</text>
</comment>
<dbReference type="EMBL" id="BMAO01013004">
    <property type="protein sequence ID" value="GFQ85522.1"/>
    <property type="molecule type" value="Genomic_DNA"/>
</dbReference>
<proteinExistence type="predicted"/>
<dbReference type="AlphaFoldDB" id="A0A8X6FNX7"/>